<sequence length="128" mass="14980">MGLIKTGIQLAGAYGLLRAGSKAANEFQDKKQSNQNQNHHCNCHHHHEQYQQPPYQQPQFQQPYQQPQYQQQYQQPQYHQQYQQYQQPQPGYDPRMNPNAGPQSTPIHNEGSGQLQQNDQRFYSSNGR</sequence>
<protein>
    <submittedName>
        <fullName evidence="2">Uncharacterized protein</fullName>
    </submittedName>
</protein>
<evidence type="ECO:0000313" key="3">
    <source>
        <dbReference type="Proteomes" id="UP000248423"/>
    </source>
</evidence>
<name>A0A319EC38_ASPSB</name>
<feature type="compositionally biased region" description="Low complexity" evidence="1">
    <location>
        <begin position="50"/>
        <end position="90"/>
    </location>
</feature>
<organism evidence="2 3">
    <name type="scientific">Aspergillus sclerotiicarbonarius (strain CBS 121057 / IBT 28362)</name>
    <dbReference type="NCBI Taxonomy" id="1448318"/>
    <lineage>
        <taxon>Eukaryota</taxon>
        <taxon>Fungi</taxon>
        <taxon>Dikarya</taxon>
        <taxon>Ascomycota</taxon>
        <taxon>Pezizomycotina</taxon>
        <taxon>Eurotiomycetes</taxon>
        <taxon>Eurotiomycetidae</taxon>
        <taxon>Eurotiales</taxon>
        <taxon>Aspergillaceae</taxon>
        <taxon>Aspergillus</taxon>
        <taxon>Aspergillus subgen. Circumdati</taxon>
    </lineage>
</organism>
<dbReference type="AlphaFoldDB" id="A0A319EC38"/>
<evidence type="ECO:0000313" key="2">
    <source>
        <dbReference type="EMBL" id="PYI07752.1"/>
    </source>
</evidence>
<reference evidence="2 3" key="1">
    <citation type="submission" date="2018-02" db="EMBL/GenBank/DDBJ databases">
        <title>The genomes of Aspergillus section Nigri reveals drivers in fungal speciation.</title>
        <authorList>
            <consortium name="DOE Joint Genome Institute"/>
            <person name="Vesth T.C."/>
            <person name="Nybo J."/>
            <person name="Theobald S."/>
            <person name="Brandl J."/>
            <person name="Frisvad J.C."/>
            <person name="Nielsen K.F."/>
            <person name="Lyhne E.K."/>
            <person name="Kogle M.E."/>
            <person name="Kuo A."/>
            <person name="Riley R."/>
            <person name="Clum A."/>
            <person name="Nolan M."/>
            <person name="Lipzen A."/>
            <person name="Salamov A."/>
            <person name="Henrissat B."/>
            <person name="Wiebenga A."/>
            <person name="De vries R.P."/>
            <person name="Grigoriev I.V."/>
            <person name="Mortensen U.H."/>
            <person name="Andersen M.R."/>
            <person name="Baker S.E."/>
        </authorList>
    </citation>
    <scope>NUCLEOTIDE SEQUENCE [LARGE SCALE GENOMIC DNA]</scope>
    <source>
        <strain evidence="2 3">CBS 121057</strain>
    </source>
</reference>
<dbReference type="EMBL" id="KZ826339">
    <property type="protein sequence ID" value="PYI07752.1"/>
    <property type="molecule type" value="Genomic_DNA"/>
</dbReference>
<evidence type="ECO:0000256" key="1">
    <source>
        <dbReference type="SAM" id="MobiDB-lite"/>
    </source>
</evidence>
<dbReference type="OrthoDB" id="4510476at2759"/>
<keyword evidence="3" id="KW-1185">Reference proteome</keyword>
<feature type="compositionally biased region" description="Polar residues" evidence="1">
    <location>
        <begin position="100"/>
        <end position="128"/>
    </location>
</feature>
<gene>
    <name evidence="2" type="ORF">BO78DRAFT_84019</name>
</gene>
<proteinExistence type="predicted"/>
<feature type="region of interest" description="Disordered" evidence="1">
    <location>
        <begin position="22"/>
        <end position="128"/>
    </location>
</feature>
<dbReference type="VEuPathDB" id="FungiDB:BO78DRAFT_84019"/>
<accession>A0A319EC38</accession>
<dbReference type="Proteomes" id="UP000248423">
    <property type="component" value="Unassembled WGS sequence"/>
</dbReference>